<keyword evidence="6" id="KW-1185">Reference proteome</keyword>
<dbReference type="InterPro" id="IPR043990">
    <property type="entry name" value="AC_1"/>
</dbReference>
<evidence type="ECO:0000259" key="4">
    <source>
        <dbReference type="PROSITE" id="PS51208"/>
    </source>
</evidence>
<dbReference type="InterPro" id="IPR005546">
    <property type="entry name" value="Autotransporte_beta"/>
</dbReference>
<dbReference type="NCBIfam" id="TIGR01414">
    <property type="entry name" value="autotrans_barl"/>
    <property type="match status" value="1"/>
</dbReference>
<dbReference type="InterPro" id="IPR036709">
    <property type="entry name" value="Autotransporte_beta_dom_sf"/>
</dbReference>
<dbReference type="Gene3D" id="2.160.20.20">
    <property type="match status" value="2"/>
</dbReference>
<dbReference type="Proteomes" id="UP001620514">
    <property type="component" value="Unassembled WGS sequence"/>
</dbReference>
<dbReference type="NCBIfam" id="TIGR02601">
    <property type="entry name" value="autotrns_rpt"/>
    <property type="match status" value="5"/>
</dbReference>
<name>A0ABW8MEF5_9BURK</name>
<dbReference type="SUPFAM" id="SSF51126">
    <property type="entry name" value="Pectin lyase-like"/>
    <property type="match status" value="3"/>
</dbReference>
<dbReference type="InterPro" id="IPR006315">
    <property type="entry name" value="OM_autotransptr_brl_dom"/>
</dbReference>
<dbReference type="RefSeq" id="WP_404605969.1">
    <property type="nucleotide sequence ID" value="NZ_JBIYDN010000004.1"/>
</dbReference>
<accession>A0ABW8MEF5</accession>
<dbReference type="InterPro" id="IPR011050">
    <property type="entry name" value="Pectin_lyase_fold/virulence"/>
</dbReference>
<protein>
    <submittedName>
        <fullName evidence="5">Outer membrane autotransporter protein</fullName>
    </submittedName>
</protein>
<dbReference type="Pfam" id="PF12951">
    <property type="entry name" value="PATR"/>
    <property type="match status" value="5"/>
</dbReference>
<keyword evidence="1 3" id="KW-0732">Signal</keyword>
<evidence type="ECO:0000256" key="1">
    <source>
        <dbReference type="ARBA" id="ARBA00022729"/>
    </source>
</evidence>
<dbReference type="Pfam" id="PF18883">
    <property type="entry name" value="AC_1"/>
    <property type="match status" value="1"/>
</dbReference>
<dbReference type="InterPro" id="IPR013425">
    <property type="entry name" value="Autotrns_rpt"/>
</dbReference>
<feature type="domain" description="Autotransporter" evidence="4">
    <location>
        <begin position="1077"/>
        <end position="1355"/>
    </location>
</feature>
<proteinExistence type="predicted"/>
<reference evidence="5 6" key="1">
    <citation type="submission" date="2024-11" db="EMBL/GenBank/DDBJ databases">
        <title>Using genomics to understand microbial adaptation to soil warming.</title>
        <authorList>
            <person name="Deangelis K.M. PhD."/>
        </authorList>
    </citation>
    <scope>NUCLEOTIDE SEQUENCE [LARGE SCALE GENOMIC DNA]</scope>
    <source>
        <strain evidence="5 6">GAS97</strain>
    </source>
</reference>
<dbReference type="Gene3D" id="2.40.128.130">
    <property type="entry name" value="Autotransporter beta-domain"/>
    <property type="match status" value="1"/>
</dbReference>
<evidence type="ECO:0000256" key="2">
    <source>
        <dbReference type="SAM" id="MobiDB-lite"/>
    </source>
</evidence>
<dbReference type="Pfam" id="PF03797">
    <property type="entry name" value="Autotransporter"/>
    <property type="match status" value="1"/>
</dbReference>
<feature type="region of interest" description="Disordered" evidence="2">
    <location>
        <begin position="955"/>
        <end position="1000"/>
    </location>
</feature>
<dbReference type="SUPFAM" id="SSF103515">
    <property type="entry name" value="Autotransporter"/>
    <property type="match status" value="1"/>
</dbReference>
<evidence type="ECO:0000256" key="3">
    <source>
        <dbReference type="SAM" id="SignalP"/>
    </source>
</evidence>
<comment type="caution">
    <text evidence="5">The sequence shown here is derived from an EMBL/GenBank/DDBJ whole genome shotgun (WGS) entry which is preliminary data.</text>
</comment>
<dbReference type="PANTHER" id="PTHR35037:SF3">
    <property type="entry name" value="C-TERMINAL REGION OF AIDA-LIKE PROTEIN"/>
    <property type="match status" value="1"/>
</dbReference>
<feature type="chain" id="PRO_5047424729" evidence="3">
    <location>
        <begin position="28"/>
        <end position="1355"/>
    </location>
</feature>
<feature type="compositionally biased region" description="Pro residues" evidence="2">
    <location>
        <begin position="957"/>
        <end position="982"/>
    </location>
</feature>
<dbReference type="CDD" id="cd01344">
    <property type="entry name" value="PL2_Passenger_AT"/>
    <property type="match status" value="1"/>
</dbReference>
<evidence type="ECO:0000313" key="6">
    <source>
        <dbReference type="Proteomes" id="UP001620514"/>
    </source>
</evidence>
<dbReference type="SMART" id="SM00869">
    <property type="entry name" value="Autotransporter"/>
    <property type="match status" value="1"/>
</dbReference>
<organism evidence="5 6">
    <name type="scientific">Caballeronia udeis</name>
    <dbReference type="NCBI Taxonomy" id="1232866"/>
    <lineage>
        <taxon>Bacteria</taxon>
        <taxon>Pseudomonadati</taxon>
        <taxon>Pseudomonadota</taxon>
        <taxon>Betaproteobacteria</taxon>
        <taxon>Burkholderiales</taxon>
        <taxon>Burkholderiaceae</taxon>
        <taxon>Caballeronia</taxon>
    </lineage>
</organism>
<dbReference type="PANTHER" id="PTHR35037">
    <property type="entry name" value="C-TERMINAL REGION OF AIDA-LIKE PROTEIN"/>
    <property type="match status" value="1"/>
</dbReference>
<dbReference type="EMBL" id="JBIYDN010000004">
    <property type="protein sequence ID" value="MFK4441917.1"/>
    <property type="molecule type" value="Genomic_DNA"/>
</dbReference>
<evidence type="ECO:0000313" key="5">
    <source>
        <dbReference type="EMBL" id="MFK4441917.1"/>
    </source>
</evidence>
<sequence length="1355" mass="132585">MNKNKTFGIGIGGVALLSEIFTPSAIAACSNTAPTSGTTVTCTGTGIVPVNAVAGSTNVTINADSTVSGNFLRTTNPVVFSVDTSSSINSSGNLSLTGGGGTGGARGAVLLGTGNNNQLTNGAAGTINTTGAFNDGMAANGSGNTLTNNGTITTSGPNAYGISAAWGQTNLGQSGNNLVNNGSVSTSGSNARAASILGGSGTITNNGSLSTTGAAGQTVYMQGNNDHLINTGTITASGAVAGGVSPDAVFSNTAGSSFTALIENRAGGKIISQNGSGIRTLNGNTTIINAGLVQSGVGTAITMGNGNDSLILQTGSVINGTADGGAGSNTVTLQGSGTASNAFTNFQTLLMQGDLWNWTGSGTFTLAHVQTGTLNLSGTLGVSASAIVDSGATLHANAQNLPQSVTDNGLVRLAQDNAGTYAGLISGTGAVEKTGAGVLTLAPAAAGGNTYSGGTTITQGTVAIAADNALGAASGGLTFNGGTLQLNQALNLAGTRAMSITASGGTIDTQAFSTAISQGITGAGALTKAGTGTLVTKGTNTYAGGTTIANGTLQLGSGGASGSLVGNVANNGSLVFNRSDAVVFPGTISGSGSVTQAGAGTTVLTSNNTYTGGTTLSAGTLQLGNGGTSGSIVGNITNNSALVFNRSDVATYGGAISGSGSVTQAGSGTTVLTGSSTYTGGTSITAGTLQLGDGGTSGSIVGNVANNGLLVFNRSDNVTFPGIVSGSGALTQAGAGTTLLTANNPYTGATTVAAGTLAIGDAQHANAALSGGGAVGVASGATLGGYGSVTGNVTNDGTIAVADALPAFASSGSGTFTINGTLTNAGLAAIGGAGVGNRLNVAGSYVGNNSTIALNTVVAGDNAASDKLVISGSTSTATGTSALKITNVGGLGAATLANGIQVIEANNGATTDLSAFRLASPVEAGAYSYYLAKGGVSNGTAQNWYLRNTVPVAATPNPAPPSTPVPPTTPTPPTTPSPPPTQSLPVNPSLPPSADNPIVPADMPIAAPGTQPEVITALAQAANAPSASLSASAPAPAPVYRPEAPVYAAIPMVARQINIQQIDTFHDRQGEQSLLDESGTLPAAWGRVWGGHTVQSQDGALNPEFDGSIYGAQAGHDVYADSTPGGHRNHYGFFVGFTRVTGDVNGYALATPNLDVGHLAINGYSLGAYWTHVGRGGWYTDAVLMGTSLTIDPLSNNGVGATTHGRAVSGSVEAGLPIPLAHGLSIEPQAQLIWQNLSINDLNDGVSTVSFKHGNTFLGRLGVRLEGTYTNSVATWQPYLRLSVLRNFGARDDVTFGGATTLPGSVGQTAGQIGAGLVAKVGKSSSAYATLSYLSNLGGSHQRTITGNAGVRWSW</sequence>
<feature type="signal peptide" evidence="3">
    <location>
        <begin position="1"/>
        <end position="27"/>
    </location>
</feature>
<dbReference type="PROSITE" id="PS51208">
    <property type="entry name" value="AUTOTRANSPORTER"/>
    <property type="match status" value="1"/>
</dbReference>
<gene>
    <name evidence="5" type="ORF">ABH943_001932</name>
</gene>
<dbReference type="InterPro" id="IPR012332">
    <property type="entry name" value="Autotransporter_pectin_lyase_C"/>
</dbReference>
<dbReference type="InterPro" id="IPR051551">
    <property type="entry name" value="Autotransporter_adhesion"/>
</dbReference>